<evidence type="ECO:0000313" key="1">
    <source>
        <dbReference type="EMBL" id="AHJ34080.1"/>
    </source>
</evidence>
<name>A0A806LAD9_LACPA</name>
<protein>
    <submittedName>
        <fullName evidence="1">Uncharacterized protein</fullName>
    </submittedName>
</protein>
<sequence length="44" mass="4843">MLNKAKQKPAHSYAGLLMYWPAGGRPAGDFYFGGVKMKKLGWGL</sequence>
<organism evidence="1 2">
    <name type="scientific">Lacticaseibacillus paracasei N1115</name>
    <dbReference type="NCBI Taxonomy" id="1446494"/>
    <lineage>
        <taxon>Bacteria</taxon>
        <taxon>Bacillati</taxon>
        <taxon>Bacillota</taxon>
        <taxon>Bacilli</taxon>
        <taxon>Lactobacillales</taxon>
        <taxon>Lactobacillaceae</taxon>
        <taxon>Lacticaseibacillus</taxon>
    </lineage>
</organism>
<reference evidence="1 2" key="1">
    <citation type="journal article" date="2014" name="Genome Announc.">
        <title>Whole Genome Sequence of the Probiotic Strain Lactobacillus paracasei N1115, Isolated from Traditional Chinese Fermented Milk.</title>
        <authorList>
            <person name="Wang S."/>
            <person name="Zhu H."/>
            <person name="He F."/>
            <person name="Luo Y."/>
            <person name="Kang Z."/>
            <person name="Lu C."/>
            <person name="Feng L."/>
            <person name="Lu X."/>
            <person name="Xue Y."/>
            <person name="Wang H."/>
        </authorList>
    </citation>
    <scope>NUCLEOTIDE SEQUENCE [LARGE SCALE GENOMIC DNA]</scope>
    <source>
        <strain evidence="1 2">N1115</strain>
    </source>
</reference>
<dbReference type="KEGG" id="lpq:AF91_13340"/>
<gene>
    <name evidence="1" type="ORF">AF91_13340</name>
</gene>
<dbReference type="EMBL" id="CP007122">
    <property type="protein sequence ID" value="AHJ34080.1"/>
    <property type="molecule type" value="Genomic_DNA"/>
</dbReference>
<evidence type="ECO:0000313" key="2">
    <source>
        <dbReference type="Proteomes" id="UP000019441"/>
    </source>
</evidence>
<proteinExistence type="predicted"/>
<dbReference type="Proteomes" id="UP000019441">
    <property type="component" value="Chromosome"/>
</dbReference>
<dbReference type="AlphaFoldDB" id="A0A806LAD9"/>
<accession>A0A806LAD9</accession>